<dbReference type="InterPro" id="IPR035973">
    <property type="entry name" value="Cyt_c_oxidase_su3-like_sf"/>
</dbReference>
<dbReference type="GO" id="GO:0016020">
    <property type="term" value="C:membrane"/>
    <property type="evidence" value="ECO:0007669"/>
    <property type="project" value="InterPro"/>
</dbReference>
<dbReference type="EMBL" id="UINC01049035">
    <property type="protein sequence ID" value="SVB60299.1"/>
    <property type="molecule type" value="Genomic_DNA"/>
</dbReference>
<feature type="transmembrane region" description="Helical" evidence="1">
    <location>
        <begin position="20"/>
        <end position="43"/>
    </location>
</feature>
<organism evidence="2">
    <name type="scientific">marine metagenome</name>
    <dbReference type="NCBI Taxonomy" id="408172"/>
    <lineage>
        <taxon>unclassified sequences</taxon>
        <taxon>metagenomes</taxon>
        <taxon>ecological metagenomes</taxon>
    </lineage>
</organism>
<gene>
    <name evidence="2" type="ORF">METZ01_LOCUS213153</name>
</gene>
<accession>A0A382FCB9</accession>
<keyword evidence="1" id="KW-1133">Transmembrane helix</keyword>
<dbReference type="InterPro" id="IPR024791">
    <property type="entry name" value="Cyt_c/ubiquinol_Oxase_su3"/>
</dbReference>
<feature type="transmembrane region" description="Helical" evidence="1">
    <location>
        <begin position="63"/>
        <end position="82"/>
    </location>
</feature>
<protein>
    <recommendedName>
        <fullName evidence="3">Heme-copper oxidase subunit III family profile domain-containing protein</fullName>
    </recommendedName>
</protein>
<evidence type="ECO:0008006" key="3">
    <source>
        <dbReference type="Google" id="ProtNLM"/>
    </source>
</evidence>
<dbReference type="GO" id="GO:0004129">
    <property type="term" value="F:cytochrome-c oxidase activity"/>
    <property type="evidence" value="ECO:0007669"/>
    <property type="project" value="InterPro"/>
</dbReference>
<dbReference type="Gene3D" id="1.20.120.80">
    <property type="entry name" value="Cytochrome c oxidase, subunit III, four-helix bundle"/>
    <property type="match status" value="1"/>
</dbReference>
<dbReference type="SUPFAM" id="SSF81452">
    <property type="entry name" value="Cytochrome c oxidase subunit III-like"/>
    <property type="match status" value="1"/>
</dbReference>
<keyword evidence="1" id="KW-0812">Transmembrane</keyword>
<evidence type="ECO:0000256" key="1">
    <source>
        <dbReference type="SAM" id="Phobius"/>
    </source>
</evidence>
<dbReference type="PANTHER" id="PTHR11403:SF2">
    <property type="entry name" value="CYTOCHROME BO(3) UBIQUINOL OXIDASE SUBUNIT 3"/>
    <property type="match status" value="1"/>
</dbReference>
<proteinExistence type="predicted"/>
<dbReference type="InterPro" id="IPR013833">
    <property type="entry name" value="Cyt_c_oxidase_su3_a-hlx"/>
</dbReference>
<feature type="non-terminal residue" evidence="2">
    <location>
        <position position="184"/>
    </location>
</feature>
<reference evidence="2" key="1">
    <citation type="submission" date="2018-05" db="EMBL/GenBank/DDBJ databases">
        <authorList>
            <person name="Lanie J.A."/>
            <person name="Ng W.-L."/>
            <person name="Kazmierczak K.M."/>
            <person name="Andrzejewski T.M."/>
            <person name="Davidsen T.M."/>
            <person name="Wayne K.J."/>
            <person name="Tettelin H."/>
            <person name="Glass J.I."/>
            <person name="Rusch D."/>
            <person name="Podicherti R."/>
            <person name="Tsui H.-C.T."/>
            <person name="Winkler M.E."/>
        </authorList>
    </citation>
    <scope>NUCLEOTIDE SEQUENCE</scope>
</reference>
<evidence type="ECO:0000313" key="2">
    <source>
        <dbReference type="EMBL" id="SVB60299.1"/>
    </source>
</evidence>
<keyword evidence="1" id="KW-0472">Membrane</keyword>
<dbReference type="AlphaFoldDB" id="A0A382FCB9"/>
<dbReference type="PANTHER" id="PTHR11403">
    <property type="entry name" value="CYTOCHROME C OXIDASE SUBUNIT III"/>
    <property type="match status" value="1"/>
</dbReference>
<sequence>MEIPYTVKPRPDTGLYNAKLGIWLFLASEVMLFGALFSSYVLLRVGAEPGTWSMGLMDITVGAGNTMVLIASSMFVVLAWACLKQGDLVGYRKWKLATLACAALFLMVKWSYEWPAKFKHHDVWFKNPTVLHAAIEDGYGPEALHQGHNEAHDAEEENKAHSHDTSYGWTAAQEYLHGNNDWEY</sequence>
<name>A0A382FCB9_9ZZZZ</name>
<dbReference type="GO" id="GO:0019646">
    <property type="term" value="P:aerobic electron transport chain"/>
    <property type="evidence" value="ECO:0007669"/>
    <property type="project" value="InterPro"/>
</dbReference>